<comment type="caution">
    <text evidence="2">The sequence shown here is derived from an EMBL/GenBank/DDBJ whole genome shotgun (WGS) entry which is preliminary data.</text>
</comment>
<dbReference type="RefSeq" id="XP_045960911.1">
    <property type="nucleotide sequence ID" value="XM_046101863.1"/>
</dbReference>
<accession>A0A9P8URA5</accession>
<feature type="transmembrane region" description="Helical" evidence="1">
    <location>
        <begin position="48"/>
        <end position="65"/>
    </location>
</feature>
<name>A0A9P8URA5_9PEZI</name>
<dbReference type="AlphaFoldDB" id="A0A9P8URA5"/>
<reference evidence="2" key="1">
    <citation type="journal article" date="2021" name="Nat. Commun.">
        <title>Genetic determinants of endophytism in the Arabidopsis root mycobiome.</title>
        <authorList>
            <person name="Mesny F."/>
            <person name="Miyauchi S."/>
            <person name="Thiergart T."/>
            <person name="Pickel B."/>
            <person name="Atanasova L."/>
            <person name="Karlsson M."/>
            <person name="Huettel B."/>
            <person name="Barry K.W."/>
            <person name="Haridas S."/>
            <person name="Chen C."/>
            <person name="Bauer D."/>
            <person name="Andreopoulos W."/>
            <person name="Pangilinan J."/>
            <person name="LaButti K."/>
            <person name="Riley R."/>
            <person name="Lipzen A."/>
            <person name="Clum A."/>
            <person name="Drula E."/>
            <person name="Henrissat B."/>
            <person name="Kohler A."/>
            <person name="Grigoriev I.V."/>
            <person name="Martin F.M."/>
            <person name="Hacquard S."/>
        </authorList>
    </citation>
    <scope>NUCLEOTIDE SEQUENCE</scope>
    <source>
        <strain evidence="2">MPI-SDFR-AT-0073</strain>
    </source>
</reference>
<keyword evidence="1" id="KW-0472">Membrane</keyword>
<dbReference type="EMBL" id="JAGPXC010000002">
    <property type="protein sequence ID" value="KAH6656677.1"/>
    <property type="molecule type" value="Genomic_DNA"/>
</dbReference>
<keyword evidence="3" id="KW-1185">Reference proteome</keyword>
<feature type="transmembrane region" description="Helical" evidence="1">
    <location>
        <begin position="101"/>
        <end position="123"/>
    </location>
</feature>
<organism evidence="2 3">
    <name type="scientific">Truncatella angustata</name>
    <dbReference type="NCBI Taxonomy" id="152316"/>
    <lineage>
        <taxon>Eukaryota</taxon>
        <taxon>Fungi</taxon>
        <taxon>Dikarya</taxon>
        <taxon>Ascomycota</taxon>
        <taxon>Pezizomycotina</taxon>
        <taxon>Sordariomycetes</taxon>
        <taxon>Xylariomycetidae</taxon>
        <taxon>Amphisphaeriales</taxon>
        <taxon>Sporocadaceae</taxon>
        <taxon>Truncatella</taxon>
    </lineage>
</organism>
<evidence type="ECO:0000256" key="1">
    <source>
        <dbReference type="SAM" id="Phobius"/>
    </source>
</evidence>
<dbReference type="GeneID" id="70130755"/>
<proteinExistence type="predicted"/>
<keyword evidence="1" id="KW-0812">Transmembrane</keyword>
<evidence type="ECO:0000313" key="2">
    <source>
        <dbReference type="EMBL" id="KAH6656677.1"/>
    </source>
</evidence>
<feature type="transmembrane region" description="Helical" evidence="1">
    <location>
        <begin position="20"/>
        <end position="41"/>
    </location>
</feature>
<keyword evidence="1" id="KW-1133">Transmembrane helix</keyword>
<protein>
    <submittedName>
        <fullName evidence="2">Uncharacterized protein</fullName>
    </submittedName>
</protein>
<gene>
    <name evidence="2" type="ORF">BKA67DRAFT_552668</name>
</gene>
<feature type="transmembrane region" description="Helical" evidence="1">
    <location>
        <begin position="71"/>
        <end position="89"/>
    </location>
</feature>
<dbReference type="Proteomes" id="UP000758603">
    <property type="component" value="Unassembled WGS sequence"/>
</dbReference>
<evidence type="ECO:0000313" key="3">
    <source>
        <dbReference type="Proteomes" id="UP000758603"/>
    </source>
</evidence>
<sequence>MAATPPTTPEPPKEAQFVLTGWGTSSMAPAGLATLITALHFRPFQTRPMIFVPILLFSSYINLQGFKKDAAGISAAASGTYALLALRRSPGALLRKFGVRGAVRGAAVGLGVMNALAGGWVYATRSRDLEKKERDENPRWV</sequence>
<dbReference type="OrthoDB" id="4868994at2759"/>